<dbReference type="PANTHER" id="PTHR33395:SF22">
    <property type="entry name" value="REVERSE TRANSCRIPTASE DOMAIN-CONTAINING PROTEIN"/>
    <property type="match status" value="1"/>
</dbReference>
<keyword evidence="2" id="KW-0472">Membrane</keyword>
<comment type="caution">
    <text evidence="3">The sequence shown here is derived from an EMBL/GenBank/DDBJ whole genome shotgun (WGS) entry which is preliminary data.</text>
</comment>
<organism evidence="3 4">
    <name type="scientific">Willisornis vidua</name>
    <name type="common">Xingu scale-backed antbird</name>
    <dbReference type="NCBI Taxonomy" id="1566151"/>
    <lineage>
        <taxon>Eukaryota</taxon>
        <taxon>Metazoa</taxon>
        <taxon>Chordata</taxon>
        <taxon>Craniata</taxon>
        <taxon>Vertebrata</taxon>
        <taxon>Euteleostomi</taxon>
        <taxon>Archelosauria</taxon>
        <taxon>Archosauria</taxon>
        <taxon>Dinosauria</taxon>
        <taxon>Saurischia</taxon>
        <taxon>Theropoda</taxon>
        <taxon>Coelurosauria</taxon>
        <taxon>Aves</taxon>
        <taxon>Neognathae</taxon>
        <taxon>Neoaves</taxon>
        <taxon>Telluraves</taxon>
        <taxon>Australaves</taxon>
        <taxon>Passeriformes</taxon>
        <taxon>Thamnophilidae</taxon>
        <taxon>Willisornis</taxon>
    </lineage>
</organism>
<evidence type="ECO:0000313" key="3">
    <source>
        <dbReference type="EMBL" id="KAJ7424481.1"/>
    </source>
</evidence>
<gene>
    <name evidence="3" type="ORF">WISP_28535</name>
</gene>
<feature type="compositionally biased region" description="Basic and acidic residues" evidence="1">
    <location>
        <begin position="109"/>
        <end position="120"/>
    </location>
</feature>
<evidence type="ECO:0000256" key="2">
    <source>
        <dbReference type="SAM" id="Phobius"/>
    </source>
</evidence>
<keyword evidence="2" id="KW-0812">Transmembrane</keyword>
<feature type="transmembrane region" description="Helical" evidence="2">
    <location>
        <begin position="41"/>
        <end position="73"/>
    </location>
</feature>
<accession>A0ABQ9DLI4</accession>
<protein>
    <submittedName>
        <fullName evidence="3">Uncharacterized protein</fullName>
    </submittedName>
</protein>
<feature type="region of interest" description="Disordered" evidence="1">
    <location>
        <begin position="78"/>
        <end position="129"/>
    </location>
</feature>
<dbReference type="EMBL" id="WHWB01032672">
    <property type="protein sequence ID" value="KAJ7424481.1"/>
    <property type="molecule type" value="Genomic_DNA"/>
</dbReference>
<keyword evidence="2" id="KW-1133">Transmembrane helix</keyword>
<keyword evidence="4" id="KW-1185">Reference proteome</keyword>
<reference evidence="3" key="1">
    <citation type="submission" date="2019-10" db="EMBL/GenBank/DDBJ databases">
        <authorList>
            <person name="Soares A.E.R."/>
            <person name="Aleixo A."/>
            <person name="Schneider P."/>
            <person name="Miyaki C.Y."/>
            <person name="Schneider M.P."/>
            <person name="Mello C."/>
            <person name="Vasconcelos A.T.R."/>
        </authorList>
    </citation>
    <scope>NUCLEOTIDE SEQUENCE</scope>
    <source>
        <tissue evidence="3">Muscle</tissue>
    </source>
</reference>
<dbReference type="Proteomes" id="UP001145742">
    <property type="component" value="Unassembled WGS sequence"/>
</dbReference>
<evidence type="ECO:0000313" key="4">
    <source>
        <dbReference type="Proteomes" id="UP001145742"/>
    </source>
</evidence>
<dbReference type="PANTHER" id="PTHR33395">
    <property type="entry name" value="TRANSCRIPTASE, PUTATIVE-RELATED-RELATED"/>
    <property type="match status" value="1"/>
</dbReference>
<sequence>MESSRLLEAPGRAWKGMVTLGGEIFYPCFGFPEVGIGSWHIISTIIIITISSSSTITITIITTITITIIIIIIKKKPQNPSMGKSGFIPLLPGSARTSKRCPEPGEESQVSRRAPEEQHKGIPALPARKSASLGPNFNAMGNKKLELESDSVPSVGGATQQGMSSPGGFEDNFFIQVIEEPRRSVTLDLVLTNMEGLVGNVKLKGSLGCGDHGIVEFQILREARRAHSKLITLGFRRAVWSLQGSAWQSPVG</sequence>
<proteinExistence type="predicted"/>
<name>A0ABQ9DLI4_9PASS</name>
<evidence type="ECO:0000256" key="1">
    <source>
        <dbReference type="SAM" id="MobiDB-lite"/>
    </source>
</evidence>